<dbReference type="Proteomes" id="UP000287651">
    <property type="component" value="Unassembled WGS sequence"/>
</dbReference>
<accession>A0A426YQB3</accession>
<comment type="caution">
    <text evidence="2">The sequence shown here is derived from an EMBL/GenBank/DDBJ whole genome shotgun (WGS) entry which is preliminary data.</text>
</comment>
<dbReference type="InterPro" id="IPR002068">
    <property type="entry name" value="A-crystallin/Hsp20_dom"/>
</dbReference>
<proteinExistence type="predicted"/>
<reference evidence="2 3" key="1">
    <citation type="journal article" date="2014" name="Agronomy (Basel)">
        <title>A Draft Genome Sequence for Ensete ventricosum, the Drought-Tolerant Tree Against Hunger.</title>
        <authorList>
            <person name="Harrison J."/>
            <person name="Moore K.A."/>
            <person name="Paszkiewicz K."/>
            <person name="Jones T."/>
            <person name="Grant M."/>
            <person name="Ambacheew D."/>
            <person name="Muzemil S."/>
            <person name="Studholme D.J."/>
        </authorList>
    </citation>
    <scope>NUCLEOTIDE SEQUENCE [LARGE SCALE GENOMIC DNA]</scope>
</reference>
<protein>
    <recommendedName>
        <fullName evidence="1">SHSP domain-containing protein</fullName>
    </recommendedName>
</protein>
<feature type="domain" description="SHSP" evidence="1">
    <location>
        <begin position="172"/>
        <end position="232"/>
    </location>
</feature>
<feature type="non-terminal residue" evidence="2">
    <location>
        <position position="1"/>
    </location>
</feature>
<gene>
    <name evidence="2" type="ORF">B296_00040279</name>
</gene>
<dbReference type="Pfam" id="PF00011">
    <property type="entry name" value="HSP20"/>
    <property type="match status" value="1"/>
</dbReference>
<dbReference type="InterPro" id="IPR008978">
    <property type="entry name" value="HSP20-like_chaperone"/>
</dbReference>
<evidence type="ECO:0000313" key="2">
    <source>
        <dbReference type="EMBL" id="RRT53919.1"/>
    </source>
</evidence>
<dbReference type="PANTHER" id="PTHR47838">
    <property type="entry name" value="21.7 KDA CLASS VI HEAT SHOCK PROTEIN"/>
    <property type="match status" value="1"/>
</dbReference>
<organism evidence="2 3">
    <name type="scientific">Ensete ventricosum</name>
    <name type="common">Abyssinian banana</name>
    <name type="synonym">Musa ensete</name>
    <dbReference type="NCBI Taxonomy" id="4639"/>
    <lineage>
        <taxon>Eukaryota</taxon>
        <taxon>Viridiplantae</taxon>
        <taxon>Streptophyta</taxon>
        <taxon>Embryophyta</taxon>
        <taxon>Tracheophyta</taxon>
        <taxon>Spermatophyta</taxon>
        <taxon>Magnoliopsida</taxon>
        <taxon>Liliopsida</taxon>
        <taxon>Zingiberales</taxon>
        <taxon>Musaceae</taxon>
        <taxon>Ensete</taxon>
    </lineage>
</organism>
<dbReference type="PANTHER" id="PTHR47838:SF1">
    <property type="entry name" value="21.7 KDA CLASS VI HEAT SHOCK PROTEIN"/>
    <property type="match status" value="1"/>
</dbReference>
<name>A0A426YQB3_ENSVE</name>
<sequence length="239" mass="26844">QNSILTVALDAAAAASPMPPRRAIDVRYGDPNPHKWRVSLTEDAFDSFIAHGGEAARKVFGEGSLFSPLLFGKFFDPGDAFPLWEFESEPLLSGLRSTSKTSVDWFETDSEYVLKAELPGTSSSIILIISLHQSIKLITFNTMLSAASRKCELEVCGPKVKVMDISGLWRGRETDARDWKIGRWWEHGFVRRLELPQDANWKKMEAYINDDVFLEIKIPKQSCESSKVQAVQAKESEFA</sequence>
<dbReference type="AlphaFoldDB" id="A0A426YQB3"/>
<dbReference type="EMBL" id="AMZH03010870">
    <property type="protein sequence ID" value="RRT53919.1"/>
    <property type="molecule type" value="Genomic_DNA"/>
</dbReference>
<evidence type="ECO:0000259" key="1">
    <source>
        <dbReference type="Pfam" id="PF00011"/>
    </source>
</evidence>
<dbReference type="SUPFAM" id="SSF49764">
    <property type="entry name" value="HSP20-like chaperones"/>
    <property type="match status" value="1"/>
</dbReference>
<evidence type="ECO:0000313" key="3">
    <source>
        <dbReference type="Proteomes" id="UP000287651"/>
    </source>
</evidence>
<dbReference type="Gene3D" id="2.60.40.790">
    <property type="match status" value="1"/>
</dbReference>